<proteinExistence type="predicted"/>
<name>A0A183EHQ8_9BILA</name>
<keyword evidence="2" id="KW-1185">Reference proteome</keyword>
<reference evidence="3" key="1">
    <citation type="submission" date="2016-06" db="UniProtKB">
        <authorList>
            <consortium name="WormBaseParasite"/>
        </authorList>
    </citation>
    <scope>IDENTIFICATION</scope>
</reference>
<dbReference type="OrthoDB" id="10439270at2759"/>
<dbReference type="EMBL" id="UYRT01090552">
    <property type="protein sequence ID" value="VDN36186.1"/>
    <property type="molecule type" value="Genomic_DNA"/>
</dbReference>
<reference evidence="1 2" key="2">
    <citation type="submission" date="2018-11" db="EMBL/GenBank/DDBJ databases">
        <authorList>
            <consortium name="Pathogen Informatics"/>
        </authorList>
    </citation>
    <scope>NUCLEOTIDE SEQUENCE [LARGE SCALE GENOMIC DNA]</scope>
</reference>
<sequence>MIGFQPDLSRITNPRLISSDVLQQLLLTSCNFNFAEKDWTWKEIAEKVKYTNKPIGHSLLRLDNNEADKLAQEAFICEYIMLLKPLRTRITLVPEINYKILLLVKNK</sequence>
<evidence type="ECO:0000313" key="1">
    <source>
        <dbReference type="EMBL" id="VDN36186.1"/>
    </source>
</evidence>
<dbReference type="AlphaFoldDB" id="A0A183EHQ8"/>
<evidence type="ECO:0000313" key="2">
    <source>
        <dbReference type="Proteomes" id="UP000271098"/>
    </source>
</evidence>
<organism evidence="3">
    <name type="scientific">Gongylonema pulchrum</name>
    <dbReference type="NCBI Taxonomy" id="637853"/>
    <lineage>
        <taxon>Eukaryota</taxon>
        <taxon>Metazoa</taxon>
        <taxon>Ecdysozoa</taxon>
        <taxon>Nematoda</taxon>
        <taxon>Chromadorea</taxon>
        <taxon>Rhabditida</taxon>
        <taxon>Spirurina</taxon>
        <taxon>Spiruromorpha</taxon>
        <taxon>Spiruroidea</taxon>
        <taxon>Gongylonematidae</taxon>
        <taxon>Gongylonema</taxon>
    </lineage>
</organism>
<dbReference type="Proteomes" id="UP000271098">
    <property type="component" value="Unassembled WGS sequence"/>
</dbReference>
<evidence type="ECO:0000313" key="3">
    <source>
        <dbReference type="WBParaSite" id="GPUH_0002052401-mRNA-1"/>
    </source>
</evidence>
<protein>
    <submittedName>
        <fullName evidence="3">Integrase</fullName>
    </submittedName>
</protein>
<gene>
    <name evidence="1" type="ORF">GPUH_LOCUS20500</name>
</gene>
<accession>A0A183EHQ8</accession>
<dbReference type="WBParaSite" id="GPUH_0002052401-mRNA-1">
    <property type="protein sequence ID" value="GPUH_0002052401-mRNA-1"/>
    <property type="gene ID" value="GPUH_0002052401"/>
</dbReference>